<keyword evidence="5" id="KW-0378">Hydrolase</keyword>
<dbReference type="GO" id="GO:0016020">
    <property type="term" value="C:membrane"/>
    <property type="evidence" value="ECO:0007669"/>
    <property type="project" value="UniProtKB-SubCell"/>
</dbReference>
<proteinExistence type="inferred from homology"/>
<evidence type="ECO:0000256" key="3">
    <source>
        <dbReference type="ARBA" id="ARBA00013064"/>
    </source>
</evidence>
<dbReference type="SUPFAM" id="SSF49265">
    <property type="entry name" value="Fibronectin type III"/>
    <property type="match status" value="2"/>
</dbReference>
<sequence>MKLIVYSLIFLLQILTKLEANIQHLTVTVQKLRNLYEATCVITGNSTNLAVDWITDISSKSVAIDTNFIPRRDSVYNCDITNGNDRCNEYWYNKQSWNVTESLNNKLGPVLDRRWERFTNTYTSGDSFSHITTLKEEFEIHISIRGSEGHLYLCDYYNPAASNCYWFIINGWSGSTSGIRKCISCTIPRTISNSPSGSCYTLLQNNSLYPALLDPSRWVHFSLIRTGNKIILHKLGEDNLIIDYVDSGNLYSAQNLVVRSRGSAYWKLHNYQYMFTNLESTTYIGPGFQLKSNTFCGSLFVNMCMNCKLIFEVLHTQQGFEITQNTTEVYSSTKNQWKEVKIIVPNINVDVINLRVATVCQDCENPFWAIDDFQICEEQEIRLRRSTLKLNEIACQLVSTSEQITYDGTISNQVSEVLCPDETFGNTCENCSILSRTNCNQQIICNVDWTGEHVCRCSSGFTGKDCLQQCPKYYYGSGCREQCGYCEFTECHHITGNCQASQCLYEYKGSKCKTPPLPILKVAPKVLTINHVSCVIQVQDSSYIGSPAPSYYKIQYKLQANNKWTNLSQFNLEYREPIEITGLDILSTYNIRAVLVMDDEKSFEMESVPKATITTTCAFVEEKNINLKVTNTTATITFQSNSENCRSNDYRIWLDDKIVAKSDSYQFDIMNLIPFTKYKVVVRNIVSNGSLILNLQTEEGVSSNVLNITAFSDPTSITVSWNLPQTPHGNIKYYQVSYQHFYNLGCVRPNATNAEFHQHLNVYDTTTTLKDLVPYSEYIIEIVPVTVMLGESSTLRAVTAASAIPDENEMPSIDNIAAASTFINILLNAPNCTAVRGPYLVQVLFQCYTNWCSQSLDSYNITMFDKKHILRIQPLFPYTTYDINIKIRRIPELTDGPNVLTKISTLASVPNVIQNIVVYSKNKTSVSIRFPLPYPPTGILVEYKITYCYKKSWSLYNTCDEIYSPTKECLLWRYLQCVTVPNLISDTTYSFSIAGKNNNTEFGGSSEFTTVTQTGPPTAIQNLTAQWDDYYNLTLTWVHPSLSNGVITNFDFQILKFLTMCKDSTLPMSEEKYQYSYSLTIEINKSCYSSILDIFGWASTVYKGNIASLHNIISPPPTPSFDVEPKIVTITNTSMFLDLQGLRDFESEGLMYILLSTPTDAGVKGEYVDNIWTKSELSKTFTSWIAAEYNYNFLNLTPKVIVLGSDLKFQSSYLQREIYNRALSPATYYEITILLINTYMSIERYAVYKISVTTNGLMPERFIDESNNSLFALLLLLIVPAIIWFIVWKIRKQKGISWNTLITMTNSENPAVSSPDIIPLTTNDSRKTNSTISTKRKASNSNNEQSTTNQYSKPIKIIEFENYVKESVLNGELERQHQLFPRGQTKPWEYGSLPQNKSKNRYKNLIAYDHTRVKLEKINGEEFSDYINANYIEGYKSPKAYIATQGPKPITINDFWRMIWQENVLYIVMLANVIEGGKKKSEQYWPNINERIAYSNIQVLHINTQVFADYEYRTFSVQCENETRKIEHLHFTSWPDHGVPLYCQSLIPFLRKLLTIPQGSSPIVVHCSAGVGRTGTIILSDLCLRMAAREGIVDVLKLQHRIREQRVNLVDNLEQYKLVHLVLLECLIAPQTSFTCDETIEKCITKILETDTLQHHIEYLDNTDWQDYAMQPLTSLELKPQWALKNRFLDIVPTGIGRIYLSRYPVSDEHSDYINAVEVDGFRAPQRFIATQQPLPHTVCDFWRMIDEKDVSIIISLNGISKEDKTSCVFWPNENNEEMKPVPFLTISFQNKTKNEIYNIITITVQNTKTKKVTKRIIHLICFKNWLPSQVVPENNETLITIWEEMEKLTRGNHTPIVVTCYDGVTACGLFLALTFVIEKIQLEQQCDVCLAVRTVRHNQKKFVTKKEQFIFLYKATLIYLSGFELYSNFNSIIKN</sequence>
<evidence type="ECO:0000259" key="13">
    <source>
        <dbReference type="PROSITE" id="PS50056"/>
    </source>
</evidence>
<dbReference type="CDD" id="cd00047">
    <property type="entry name" value="PTPc"/>
    <property type="match status" value="1"/>
</dbReference>
<dbReference type="Gene3D" id="2.60.40.10">
    <property type="entry name" value="Immunoglobulins"/>
    <property type="match status" value="2"/>
</dbReference>
<evidence type="ECO:0000256" key="1">
    <source>
        <dbReference type="ARBA" id="ARBA00004167"/>
    </source>
</evidence>
<keyword evidence="16" id="KW-1185">Reference proteome</keyword>
<feature type="domain" description="Tyrosine specific protein phosphatases" evidence="13">
    <location>
        <begin position="1544"/>
        <end position="1617"/>
    </location>
</feature>
<dbReference type="EC" id="3.1.3.48" evidence="3"/>
<dbReference type="PRINTS" id="PR00700">
    <property type="entry name" value="PRTYPHPHTASE"/>
</dbReference>
<dbReference type="SMART" id="SM00060">
    <property type="entry name" value="FN3"/>
    <property type="match status" value="3"/>
</dbReference>
<dbReference type="InterPro" id="IPR003961">
    <property type="entry name" value="FN3_dom"/>
</dbReference>
<dbReference type="InterPro" id="IPR000242">
    <property type="entry name" value="PTP_cat"/>
</dbReference>
<keyword evidence="10" id="KW-0812">Transmembrane</keyword>
<dbReference type="SUPFAM" id="SSF52799">
    <property type="entry name" value="(Phosphotyrosine protein) phosphatases II"/>
    <property type="match status" value="2"/>
</dbReference>
<dbReference type="PROSITE" id="PS50055">
    <property type="entry name" value="TYR_PHOSPHATASE_PTP"/>
    <property type="match status" value="2"/>
</dbReference>
<keyword evidence="4 11" id="KW-0732">Signal</keyword>
<keyword evidence="10" id="KW-1133">Transmembrane helix</keyword>
<dbReference type="Gene3D" id="3.90.190.10">
    <property type="entry name" value="Protein tyrosine phosphatase superfamily"/>
    <property type="match status" value="2"/>
</dbReference>
<comment type="caution">
    <text evidence="15">The sequence shown here is derived from an EMBL/GenBank/DDBJ whole genome shotgun (WGS) entry which is preliminary data.</text>
</comment>
<dbReference type="InterPro" id="IPR029021">
    <property type="entry name" value="Prot-tyrosine_phosphatase-like"/>
</dbReference>
<evidence type="ECO:0000256" key="6">
    <source>
        <dbReference type="ARBA" id="ARBA00022912"/>
    </source>
</evidence>
<dbReference type="InterPro" id="IPR000742">
    <property type="entry name" value="EGF"/>
</dbReference>
<feature type="signal peptide" evidence="11">
    <location>
        <begin position="1"/>
        <end position="20"/>
    </location>
</feature>
<evidence type="ECO:0000313" key="16">
    <source>
        <dbReference type="Proteomes" id="UP001353858"/>
    </source>
</evidence>
<dbReference type="PANTHER" id="PTHR19134">
    <property type="entry name" value="RECEPTOR-TYPE TYROSINE-PROTEIN PHOSPHATASE"/>
    <property type="match status" value="1"/>
</dbReference>
<dbReference type="PROSITE" id="PS50853">
    <property type="entry name" value="FN3"/>
    <property type="match status" value="2"/>
</dbReference>
<dbReference type="Gene3D" id="2.170.300.10">
    <property type="entry name" value="Tie2 ligand-binding domain superfamily"/>
    <property type="match status" value="1"/>
</dbReference>
<keyword evidence="7 10" id="KW-0472">Membrane</keyword>
<evidence type="ECO:0000256" key="10">
    <source>
        <dbReference type="SAM" id="Phobius"/>
    </source>
</evidence>
<accession>A0AAN7PFP0</accession>
<evidence type="ECO:0000256" key="11">
    <source>
        <dbReference type="SAM" id="SignalP"/>
    </source>
</evidence>
<evidence type="ECO:0000256" key="5">
    <source>
        <dbReference type="ARBA" id="ARBA00022801"/>
    </source>
</evidence>
<dbReference type="PANTHER" id="PTHR19134:SF562">
    <property type="entry name" value="PROTEIN-TYROSINE-PHOSPHATASE"/>
    <property type="match status" value="1"/>
</dbReference>
<dbReference type="Pfam" id="PF00041">
    <property type="entry name" value="fn3"/>
    <property type="match status" value="1"/>
</dbReference>
<feature type="domain" description="Fibronectin type-III" evidence="14">
    <location>
        <begin position="912"/>
        <end position="1017"/>
    </location>
</feature>
<evidence type="ECO:0000256" key="9">
    <source>
        <dbReference type="SAM" id="MobiDB-lite"/>
    </source>
</evidence>
<feature type="domain" description="Tyrosine-protein phosphatase" evidence="12">
    <location>
        <begin position="1369"/>
        <end position="1626"/>
    </location>
</feature>
<dbReference type="FunFam" id="3.90.190.10:FF:000102">
    <property type="entry name" value="Receptor-type tyrosine-protein phosphatase"/>
    <property type="match status" value="1"/>
</dbReference>
<dbReference type="InterPro" id="IPR000387">
    <property type="entry name" value="Tyr_Pase_dom"/>
</dbReference>
<dbReference type="InterPro" id="IPR036116">
    <property type="entry name" value="FN3_sf"/>
</dbReference>
<dbReference type="PROSITE" id="PS00383">
    <property type="entry name" value="TYR_PHOSPHATASE_1"/>
    <property type="match status" value="1"/>
</dbReference>
<comment type="subcellular location">
    <subcellularLocation>
        <location evidence="1">Membrane</location>
        <topology evidence="1">Single-pass membrane protein</topology>
    </subcellularLocation>
</comment>
<feature type="domain" description="Tyrosine-protein phosphatase" evidence="12">
    <location>
        <begin position="1685"/>
        <end position="1920"/>
    </location>
</feature>
<dbReference type="PROSITE" id="PS50056">
    <property type="entry name" value="TYR_PHOSPHATASE_2"/>
    <property type="match status" value="2"/>
</dbReference>
<dbReference type="EMBL" id="JARPUR010000001">
    <property type="protein sequence ID" value="KAK4884772.1"/>
    <property type="molecule type" value="Genomic_DNA"/>
</dbReference>
<dbReference type="InterPro" id="IPR016130">
    <property type="entry name" value="Tyr_Pase_AS"/>
</dbReference>
<dbReference type="Pfam" id="PF00102">
    <property type="entry name" value="Y_phosphatase"/>
    <property type="match status" value="2"/>
</dbReference>
<evidence type="ECO:0000313" key="15">
    <source>
        <dbReference type="EMBL" id="KAK4884772.1"/>
    </source>
</evidence>
<evidence type="ECO:0000256" key="7">
    <source>
        <dbReference type="ARBA" id="ARBA00023136"/>
    </source>
</evidence>
<feature type="transmembrane region" description="Helical" evidence="10">
    <location>
        <begin position="1270"/>
        <end position="1288"/>
    </location>
</feature>
<dbReference type="FunFam" id="3.90.190.10:FF:000026">
    <property type="entry name" value="tyrosine-protein phosphatase non-receptor type 9"/>
    <property type="match status" value="1"/>
</dbReference>
<feature type="domain" description="Tyrosine specific protein phosphatases" evidence="13">
    <location>
        <begin position="1837"/>
        <end position="1911"/>
    </location>
</feature>
<dbReference type="SMART" id="SM00404">
    <property type="entry name" value="PTPc_motif"/>
    <property type="match status" value="2"/>
</dbReference>
<dbReference type="Proteomes" id="UP001353858">
    <property type="component" value="Unassembled WGS sequence"/>
</dbReference>
<comment type="similarity">
    <text evidence="2">Belongs to the protein-tyrosine phosphatase family.</text>
</comment>
<name>A0AAN7PFP0_9COLE</name>
<feature type="domain" description="Fibronectin type-III" evidence="14">
    <location>
        <begin position="701"/>
        <end position="803"/>
    </location>
</feature>
<dbReference type="GO" id="GO:0008045">
    <property type="term" value="P:motor neuron axon guidance"/>
    <property type="evidence" value="ECO:0007669"/>
    <property type="project" value="TreeGrafter"/>
</dbReference>
<dbReference type="InterPro" id="IPR050348">
    <property type="entry name" value="Protein-Tyr_Phosphatase"/>
</dbReference>
<dbReference type="GO" id="GO:0004725">
    <property type="term" value="F:protein tyrosine phosphatase activity"/>
    <property type="evidence" value="ECO:0007669"/>
    <property type="project" value="UniProtKB-EC"/>
</dbReference>
<keyword evidence="6" id="KW-0904">Protein phosphatase</keyword>
<evidence type="ECO:0000256" key="4">
    <source>
        <dbReference type="ARBA" id="ARBA00022729"/>
    </source>
</evidence>
<comment type="catalytic activity">
    <reaction evidence="8">
        <text>O-phospho-L-tyrosyl-[protein] + H2O = L-tyrosyl-[protein] + phosphate</text>
        <dbReference type="Rhea" id="RHEA:10684"/>
        <dbReference type="Rhea" id="RHEA-COMP:10136"/>
        <dbReference type="Rhea" id="RHEA-COMP:20101"/>
        <dbReference type="ChEBI" id="CHEBI:15377"/>
        <dbReference type="ChEBI" id="CHEBI:43474"/>
        <dbReference type="ChEBI" id="CHEBI:46858"/>
        <dbReference type="ChEBI" id="CHEBI:61978"/>
        <dbReference type="EC" id="3.1.3.48"/>
    </reaction>
</comment>
<reference evidence="16" key="1">
    <citation type="submission" date="2023-01" db="EMBL/GenBank/DDBJ databases">
        <title>Key to firefly adult light organ development and bioluminescence: homeobox transcription factors regulate luciferase expression and transportation to peroxisome.</title>
        <authorList>
            <person name="Fu X."/>
        </authorList>
    </citation>
    <scope>NUCLEOTIDE SEQUENCE [LARGE SCALE GENOMIC DNA]</scope>
</reference>
<evidence type="ECO:0000259" key="12">
    <source>
        <dbReference type="PROSITE" id="PS50055"/>
    </source>
</evidence>
<feature type="compositionally biased region" description="Polar residues" evidence="9">
    <location>
        <begin position="1320"/>
        <end position="1333"/>
    </location>
</feature>
<evidence type="ECO:0000256" key="8">
    <source>
        <dbReference type="ARBA" id="ARBA00051722"/>
    </source>
</evidence>
<organism evidence="15 16">
    <name type="scientific">Aquatica leii</name>
    <dbReference type="NCBI Taxonomy" id="1421715"/>
    <lineage>
        <taxon>Eukaryota</taxon>
        <taxon>Metazoa</taxon>
        <taxon>Ecdysozoa</taxon>
        <taxon>Arthropoda</taxon>
        <taxon>Hexapoda</taxon>
        <taxon>Insecta</taxon>
        <taxon>Pterygota</taxon>
        <taxon>Neoptera</taxon>
        <taxon>Endopterygota</taxon>
        <taxon>Coleoptera</taxon>
        <taxon>Polyphaga</taxon>
        <taxon>Elateriformia</taxon>
        <taxon>Elateroidea</taxon>
        <taxon>Lampyridae</taxon>
        <taxon>Luciolinae</taxon>
        <taxon>Aquatica</taxon>
    </lineage>
</organism>
<feature type="region of interest" description="Disordered" evidence="9">
    <location>
        <begin position="1313"/>
        <end position="1348"/>
    </location>
</feature>
<evidence type="ECO:0000259" key="14">
    <source>
        <dbReference type="PROSITE" id="PS50853"/>
    </source>
</evidence>
<gene>
    <name evidence="15" type="ORF">RN001_001043</name>
</gene>
<dbReference type="PROSITE" id="PS00022">
    <property type="entry name" value="EGF_1"/>
    <property type="match status" value="1"/>
</dbReference>
<dbReference type="InterPro" id="IPR013783">
    <property type="entry name" value="Ig-like_fold"/>
</dbReference>
<feature type="chain" id="PRO_5042846688" description="protein-tyrosine-phosphatase" evidence="11">
    <location>
        <begin position="21"/>
        <end position="1936"/>
    </location>
</feature>
<feature type="compositionally biased region" description="Low complexity" evidence="9">
    <location>
        <begin position="1339"/>
        <end position="1348"/>
    </location>
</feature>
<dbReference type="SMART" id="SM00194">
    <property type="entry name" value="PTPc"/>
    <property type="match status" value="2"/>
</dbReference>
<dbReference type="InterPro" id="IPR003595">
    <property type="entry name" value="Tyr_Pase_cat"/>
</dbReference>
<dbReference type="CDD" id="cd00063">
    <property type="entry name" value="FN3"/>
    <property type="match status" value="2"/>
</dbReference>
<evidence type="ECO:0000256" key="2">
    <source>
        <dbReference type="ARBA" id="ARBA00009580"/>
    </source>
</evidence>
<protein>
    <recommendedName>
        <fullName evidence="3">protein-tyrosine-phosphatase</fullName>
        <ecNumber evidence="3">3.1.3.48</ecNumber>
    </recommendedName>
</protein>